<feature type="domain" description="Glutaredoxin" evidence="2">
    <location>
        <begin position="13"/>
        <end position="64"/>
    </location>
</feature>
<keyword evidence="4" id="KW-1185">Reference proteome</keyword>
<dbReference type="InterPro" id="IPR002109">
    <property type="entry name" value="Glutaredoxin"/>
</dbReference>
<feature type="coiled-coil region" evidence="1">
    <location>
        <begin position="76"/>
        <end position="110"/>
    </location>
</feature>
<sequence>MLPSTLKYTLIFRTNCGFCELAKELLTELNIKVNFINTEDMDTKIVKQLQDKYNHRTYPMIFLDKFIGGYSDLFEKNKNEQERKKMINNYKQYKEANEDVEVKAINKEENKV</sequence>
<evidence type="ECO:0000259" key="2">
    <source>
        <dbReference type="Pfam" id="PF00462"/>
    </source>
</evidence>
<dbReference type="SUPFAM" id="SSF52833">
    <property type="entry name" value="Thioredoxin-like"/>
    <property type="match status" value="1"/>
</dbReference>
<proteinExistence type="predicted"/>
<evidence type="ECO:0000256" key="1">
    <source>
        <dbReference type="SAM" id="Coils"/>
    </source>
</evidence>
<dbReference type="OrthoDB" id="418495at2759"/>
<dbReference type="HOGENOM" id="CLU_2147490_0_0_1"/>
<protein>
    <submittedName>
        <fullName evidence="3">Glutaredoxin</fullName>
    </submittedName>
</protein>
<name>S7XI85_SPRLO</name>
<dbReference type="CDD" id="cd02066">
    <property type="entry name" value="GRX_family"/>
    <property type="match status" value="1"/>
</dbReference>
<accession>S7XI85</accession>
<organism evidence="3 4">
    <name type="scientific">Spraguea lophii (strain 42_110)</name>
    <name type="common">Microsporidian parasite</name>
    <dbReference type="NCBI Taxonomy" id="1358809"/>
    <lineage>
        <taxon>Eukaryota</taxon>
        <taxon>Fungi</taxon>
        <taxon>Fungi incertae sedis</taxon>
        <taxon>Microsporidia</taxon>
        <taxon>Spragueidae</taxon>
        <taxon>Spraguea</taxon>
    </lineage>
</organism>
<reference evidence="4" key="1">
    <citation type="journal article" date="2013" name="PLoS Genet.">
        <title>The genome of Spraguea lophii and the basis of host-microsporidian interactions.</title>
        <authorList>
            <person name="Campbell S.E."/>
            <person name="Williams T.A."/>
            <person name="Yousuf A."/>
            <person name="Soanes D.M."/>
            <person name="Paszkiewicz K.H."/>
            <person name="Williams B.A.P."/>
        </authorList>
    </citation>
    <scope>NUCLEOTIDE SEQUENCE [LARGE SCALE GENOMIC DNA]</scope>
    <source>
        <strain evidence="4">42_110</strain>
    </source>
</reference>
<dbReference type="GO" id="GO:0016491">
    <property type="term" value="F:oxidoreductase activity"/>
    <property type="evidence" value="ECO:0007669"/>
    <property type="project" value="UniProtKB-ARBA"/>
</dbReference>
<keyword evidence="1" id="KW-0175">Coiled coil</keyword>
<dbReference type="Gene3D" id="3.40.30.10">
    <property type="entry name" value="Glutaredoxin"/>
    <property type="match status" value="1"/>
</dbReference>
<dbReference type="VEuPathDB" id="MicrosporidiaDB:SLOPH_396"/>
<dbReference type="Proteomes" id="UP000014978">
    <property type="component" value="Unassembled WGS sequence"/>
</dbReference>
<gene>
    <name evidence="3" type="ORF">SLOPH_396</name>
</gene>
<dbReference type="InterPro" id="IPR036249">
    <property type="entry name" value="Thioredoxin-like_sf"/>
</dbReference>
<evidence type="ECO:0000313" key="3">
    <source>
        <dbReference type="EMBL" id="EPR78719.1"/>
    </source>
</evidence>
<dbReference type="InParanoid" id="S7XI85"/>
<dbReference type="Pfam" id="PF00462">
    <property type="entry name" value="Glutaredoxin"/>
    <property type="match status" value="1"/>
</dbReference>
<dbReference type="PROSITE" id="PS51354">
    <property type="entry name" value="GLUTAREDOXIN_2"/>
    <property type="match status" value="1"/>
</dbReference>
<evidence type="ECO:0000313" key="4">
    <source>
        <dbReference type="Proteomes" id="UP000014978"/>
    </source>
</evidence>
<dbReference type="EMBL" id="ATCN01000591">
    <property type="protein sequence ID" value="EPR78719.1"/>
    <property type="molecule type" value="Genomic_DNA"/>
</dbReference>
<dbReference type="AlphaFoldDB" id="S7XI85"/>
<comment type="caution">
    <text evidence="3">The sequence shown here is derived from an EMBL/GenBank/DDBJ whole genome shotgun (WGS) entry which is preliminary data.</text>
</comment>